<dbReference type="RefSeq" id="WP_133994498.1">
    <property type="nucleotide sequence ID" value="NZ_SODV01000001.1"/>
</dbReference>
<evidence type="ECO:0000313" key="2">
    <source>
        <dbReference type="Proteomes" id="UP000294498"/>
    </source>
</evidence>
<name>A0A4R8DUL2_9BACT</name>
<comment type="caution">
    <text evidence="1">The sequence shown here is derived from an EMBL/GenBank/DDBJ whole genome shotgun (WGS) entry which is preliminary data.</text>
</comment>
<dbReference type="Gene3D" id="1.25.40.10">
    <property type="entry name" value="Tetratricopeptide repeat domain"/>
    <property type="match status" value="1"/>
</dbReference>
<evidence type="ECO:0008006" key="3">
    <source>
        <dbReference type="Google" id="ProtNLM"/>
    </source>
</evidence>
<dbReference type="AlphaFoldDB" id="A0A4R8DUL2"/>
<keyword evidence="2" id="KW-1185">Reference proteome</keyword>
<dbReference type="EMBL" id="SODV01000001">
    <property type="protein sequence ID" value="TDX01859.1"/>
    <property type="molecule type" value="Genomic_DNA"/>
</dbReference>
<accession>A0A4R8DUL2</accession>
<organism evidence="1 2">
    <name type="scientific">Dinghuibacter silviterrae</name>
    <dbReference type="NCBI Taxonomy" id="1539049"/>
    <lineage>
        <taxon>Bacteria</taxon>
        <taxon>Pseudomonadati</taxon>
        <taxon>Bacteroidota</taxon>
        <taxon>Chitinophagia</taxon>
        <taxon>Chitinophagales</taxon>
        <taxon>Chitinophagaceae</taxon>
        <taxon>Dinghuibacter</taxon>
    </lineage>
</organism>
<dbReference type="InterPro" id="IPR029044">
    <property type="entry name" value="Nucleotide-diphossugar_trans"/>
</dbReference>
<reference evidence="1 2" key="1">
    <citation type="submission" date="2019-03" db="EMBL/GenBank/DDBJ databases">
        <title>Genomic Encyclopedia of Type Strains, Phase IV (KMG-IV): sequencing the most valuable type-strain genomes for metagenomic binning, comparative biology and taxonomic classification.</title>
        <authorList>
            <person name="Goeker M."/>
        </authorList>
    </citation>
    <scope>NUCLEOTIDE SEQUENCE [LARGE SCALE GENOMIC DNA]</scope>
    <source>
        <strain evidence="1 2">DSM 100059</strain>
    </source>
</reference>
<dbReference type="Proteomes" id="UP000294498">
    <property type="component" value="Unassembled WGS sequence"/>
</dbReference>
<proteinExistence type="predicted"/>
<evidence type="ECO:0000313" key="1">
    <source>
        <dbReference type="EMBL" id="TDX01859.1"/>
    </source>
</evidence>
<protein>
    <recommendedName>
        <fullName evidence="3">Glycosyl transferase family 2</fullName>
    </recommendedName>
</protein>
<dbReference type="InterPro" id="IPR011990">
    <property type="entry name" value="TPR-like_helical_dom_sf"/>
</dbReference>
<dbReference type="OrthoDB" id="9802649at2"/>
<gene>
    <name evidence="1" type="ORF">EDB95_2903</name>
</gene>
<sequence>MNKLALHFICKNESSSVRDMLLSVLPISDLIVANDTGSTDGTQGIIQAFGEEFGVPTYVVERPFDDFGQSRNFALDRLREVVRELGWDEREVWGFWMNCKDRLVIEKMLDKEILASDLYYAPVKSEDKSSPRRMFFALRAGFYWYGPVYEILKHRQPEISKSTIDGLYVQKAPKEILPPEKIIKKYERNAQFLDLFIRSEPNAGSYWFYQIGLMFERIGAEYKDAAQKEKYYDLASYYFKKILRNSSNVEYKFNAQLQLGVILEDQGGTPEDIQAAYLAAYNINPERAESIRQLIAYYMAKEWWDYAYEYSKQALELFYLNAPSSTTSIVSDDSFYNWRVLEWHFKICSQIGKVEEATAALIELKKTTSEHPEFFTKGKLDRLAHYRV</sequence>
<dbReference type="SUPFAM" id="SSF53448">
    <property type="entry name" value="Nucleotide-diphospho-sugar transferases"/>
    <property type="match status" value="1"/>
</dbReference>